<evidence type="ECO:0000256" key="1">
    <source>
        <dbReference type="ARBA" id="ARBA00008366"/>
    </source>
</evidence>
<dbReference type="InterPro" id="IPR000415">
    <property type="entry name" value="Nitroreductase-like"/>
</dbReference>
<evidence type="ECO:0000256" key="5">
    <source>
        <dbReference type="PIRNR" id="PIRNR005426"/>
    </source>
</evidence>
<dbReference type="PIRSF" id="PIRSF005426">
    <property type="entry name" value="Frp"/>
    <property type="match status" value="1"/>
</dbReference>
<dbReference type="PANTHER" id="PTHR43425">
    <property type="entry name" value="OXYGEN-INSENSITIVE NADPH NITROREDUCTASE"/>
    <property type="match status" value="1"/>
</dbReference>
<dbReference type="Pfam" id="PF00881">
    <property type="entry name" value="Nitroreductase"/>
    <property type="match status" value="1"/>
</dbReference>
<evidence type="ECO:0000256" key="4">
    <source>
        <dbReference type="ARBA" id="ARBA00023002"/>
    </source>
</evidence>
<gene>
    <name evidence="7" type="ORF">K8W17_07405</name>
</gene>
<evidence type="ECO:0000256" key="3">
    <source>
        <dbReference type="ARBA" id="ARBA00022643"/>
    </source>
</evidence>
<dbReference type="PANTHER" id="PTHR43425:SF3">
    <property type="entry name" value="NADPH-DEPENDENT OXIDOREDUCTASE"/>
    <property type="match status" value="1"/>
</dbReference>
<dbReference type="InterPro" id="IPR029479">
    <property type="entry name" value="Nitroreductase"/>
</dbReference>
<dbReference type="GO" id="GO:0016491">
    <property type="term" value="F:oxidoreductase activity"/>
    <property type="evidence" value="ECO:0007669"/>
    <property type="project" value="UniProtKB-UniRule"/>
</dbReference>
<dbReference type="InterPro" id="IPR016446">
    <property type="entry name" value="Flavin_OxRdtase_Frp"/>
</dbReference>
<reference evidence="7" key="2">
    <citation type="submission" date="2021-09" db="EMBL/GenBank/DDBJ databases">
        <authorList>
            <person name="Gilroy R."/>
        </authorList>
    </citation>
    <scope>NUCLEOTIDE SEQUENCE</scope>
    <source>
        <strain evidence="7">CHK173-2119</strain>
    </source>
</reference>
<proteinExistence type="inferred from homology"/>
<comment type="similarity">
    <text evidence="1 5">Belongs to the flavin oxidoreductase frp family.</text>
</comment>
<name>A0A921B5J8_9LACO</name>
<keyword evidence="5" id="KW-0521">NADP</keyword>
<dbReference type="CDD" id="cd02146">
    <property type="entry name" value="NfsA-like"/>
    <property type="match status" value="1"/>
</dbReference>
<dbReference type="EMBL" id="DYXY01000195">
    <property type="protein sequence ID" value="HJE15888.1"/>
    <property type="molecule type" value="Genomic_DNA"/>
</dbReference>
<reference evidence="7" key="1">
    <citation type="journal article" date="2021" name="PeerJ">
        <title>Extensive microbial diversity within the chicken gut microbiome revealed by metagenomics and culture.</title>
        <authorList>
            <person name="Gilroy R."/>
            <person name="Ravi A."/>
            <person name="Getino M."/>
            <person name="Pursley I."/>
            <person name="Horton D.L."/>
            <person name="Alikhan N.F."/>
            <person name="Baker D."/>
            <person name="Gharbi K."/>
            <person name="Hall N."/>
            <person name="Watson M."/>
            <person name="Adriaenssens E.M."/>
            <person name="Foster-Nyarko E."/>
            <person name="Jarju S."/>
            <person name="Secka A."/>
            <person name="Antonio M."/>
            <person name="Oren A."/>
            <person name="Chaudhuri R.R."/>
            <person name="La Ragione R."/>
            <person name="Hildebrand F."/>
            <person name="Pallen M.J."/>
        </authorList>
    </citation>
    <scope>NUCLEOTIDE SEQUENCE</scope>
    <source>
        <strain evidence="7">CHK173-2119</strain>
    </source>
</reference>
<organism evidence="7 8">
    <name type="scientific">Lapidilactobacillus dextrinicus</name>
    <dbReference type="NCBI Taxonomy" id="51664"/>
    <lineage>
        <taxon>Bacteria</taxon>
        <taxon>Bacillati</taxon>
        <taxon>Bacillota</taxon>
        <taxon>Bacilli</taxon>
        <taxon>Lactobacillales</taxon>
        <taxon>Lactobacillaceae</taxon>
        <taxon>Lapidilactobacillus</taxon>
    </lineage>
</organism>
<evidence type="ECO:0000313" key="8">
    <source>
        <dbReference type="Proteomes" id="UP000774947"/>
    </source>
</evidence>
<feature type="domain" description="Nitroreductase" evidence="6">
    <location>
        <begin position="11"/>
        <end position="163"/>
    </location>
</feature>
<keyword evidence="3 5" id="KW-0288">FMN</keyword>
<evidence type="ECO:0000256" key="2">
    <source>
        <dbReference type="ARBA" id="ARBA00022630"/>
    </source>
</evidence>
<accession>A0A921B5J8</accession>
<dbReference type="Proteomes" id="UP000774947">
    <property type="component" value="Unassembled WGS sequence"/>
</dbReference>
<dbReference type="AlphaFoldDB" id="A0A921B5J8"/>
<evidence type="ECO:0000313" key="7">
    <source>
        <dbReference type="EMBL" id="HJE15888.1"/>
    </source>
</evidence>
<dbReference type="SUPFAM" id="SSF55469">
    <property type="entry name" value="FMN-dependent nitroreductase-like"/>
    <property type="match status" value="1"/>
</dbReference>
<keyword evidence="4 5" id="KW-0560">Oxidoreductase</keyword>
<keyword evidence="2 5" id="KW-0285">Flavoprotein</keyword>
<sequence length="250" mass="28200">MNAEIARQLNHRTIRALTAQPLSQEIIDTLVNVARHTATSQFQQAFSIISITDPELKAAIRKITKQSYVGANGHLFIFVADEYRNATIGQEMGNAHHSLGNTDRTIAAFSDAILAVQNTVNAAESMGLGTVILGSILNDAAQLIELLQLPKLTFPVLGLEVGYPNQEPQLKPRLPENFMHFQNAYQLPEPIVPQLKDYDEIVHNYYDLRETNQRVDTFTNQIYQRLNNVPEKRHELLQTLRQQGFLNEAN</sequence>
<protein>
    <submittedName>
        <fullName evidence="7">NADPH-dependent oxidoreductase</fullName>
    </submittedName>
</protein>
<dbReference type="Gene3D" id="3.40.109.10">
    <property type="entry name" value="NADH Oxidase"/>
    <property type="match status" value="1"/>
</dbReference>
<comment type="caution">
    <text evidence="7">The sequence shown here is derived from an EMBL/GenBank/DDBJ whole genome shotgun (WGS) entry which is preliminary data.</text>
</comment>
<evidence type="ECO:0000259" key="6">
    <source>
        <dbReference type="Pfam" id="PF00881"/>
    </source>
</evidence>